<feature type="transmembrane region" description="Helical" evidence="7">
    <location>
        <begin position="234"/>
        <end position="251"/>
    </location>
</feature>
<dbReference type="GO" id="GO:0055085">
    <property type="term" value="P:transmembrane transport"/>
    <property type="evidence" value="ECO:0007669"/>
    <property type="project" value="InterPro"/>
</dbReference>
<feature type="transmembrane region" description="Helical" evidence="7">
    <location>
        <begin position="83"/>
        <end position="102"/>
    </location>
</feature>
<keyword evidence="4 7" id="KW-1133">Transmembrane helix</keyword>
<evidence type="ECO:0000256" key="2">
    <source>
        <dbReference type="ARBA" id="ARBA00008034"/>
    </source>
</evidence>
<evidence type="ECO:0000256" key="1">
    <source>
        <dbReference type="ARBA" id="ARBA00004141"/>
    </source>
</evidence>
<feature type="transmembrane region" description="Helical" evidence="7">
    <location>
        <begin position="49"/>
        <end position="71"/>
    </location>
</feature>
<dbReference type="PANTHER" id="PTHR30477:SF13">
    <property type="entry name" value="IRON TRANSPORT SYSTEM MEMBRANE PROTEIN HI_0360-RELATED"/>
    <property type="match status" value="1"/>
</dbReference>
<gene>
    <name evidence="8" type="ORF">A3B13_03355</name>
</gene>
<comment type="similarity">
    <text evidence="2 6">Belongs to the ABC-3 integral membrane protein family.</text>
</comment>
<dbReference type="STRING" id="1798649.A3B13_03355"/>
<feature type="transmembrane region" description="Helical" evidence="7">
    <location>
        <begin position="165"/>
        <end position="193"/>
    </location>
</feature>
<dbReference type="PANTHER" id="PTHR30477">
    <property type="entry name" value="ABC-TRANSPORTER METAL-BINDING PROTEIN"/>
    <property type="match status" value="1"/>
</dbReference>
<dbReference type="Pfam" id="PF00950">
    <property type="entry name" value="ABC-3"/>
    <property type="match status" value="1"/>
</dbReference>
<reference evidence="8 9" key="1">
    <citation type="journal article" date="2016" name="Nat. Commun.">
        <title>Thousands of microbial genomes shed light on interconnected biogeochemical processes in an aquifer system.</title>
        <authorList>
            <person name="Anantharaman K."/>
            <person name="Brown C.T."/>
            <person name="Hug L.A."/>
            <person name="Sharon I."/>
            <person name="Castelle C.J."/>
            <person name="Probst A.J."/>
            <person name="Thomas B.C."/>
            <person name="Singh A."/>
            <person name="Wilkins M.J."/>
            <person name="Karaoz U."/>
            <person name="Brodie E.L."/>
            <person name="Williams K.H."/>
            <person name="Hubbard S.S."/>
            <person name="Banfield J.F."/>
        </authorList>
    </citation>
    <scope>NUCLEOTIDE SEQUENCE [LARGE SCALE GENOMIC DNA]</scope>
</reference>
<feature type="transmembrane region" description="Helical" evidence="7">
    <location>
        <begin position="122"/>
        <end position="139"/>
    </location>
</feature>
<dbReference type="InterPro" id="IPR037294">
    <property type="entry name" value="ABC_BtuC-like"/>
</dbReference>
<dbReference type="Gene3D" id="1.10.3470.10">
    <property type="entry name" value="ABC transporter involved in vitamin B12 uptake, BtuC"/>
    <property type="match status" value="1"/>
</dbReference>
<dbReference type="AlphaFoldDB" id="A0A1G2CGZ9"/>
<evidence type="ECO:0000256" key="7">
    <source>
        <dbReference type="SAM" id="Phobius"/>
    </source>
</evidence>
<evidence type="ECO:0000256" key="4">
    <source>
        <dbReference type="ARBA" id="ARBA00022989"/>
    </source>
</evidence>
<keyword evidence="5 7" id="KW-0472">Membrane</keyword>
<evidence type="ECO:0000256" key="6">
    <source>
        <dbReference type="RuleBase" id="RU003943"/>
    </source>
</evidence>
<dbReference type="GO" id="GO:0010043">
    <property type="term" value="P:response to zinc ion"/>
    <property type="evidence" value="ECO:0007669"/>
    <property type="project" value="TreeGrafter"/>
</dbReference>
<evidence type="ECO:0000256" key="3">
    <source>
        <dbReference type="ARBA" id="ARBA00022692"/>
    </source>
</evidence>
<keyword evidence="3 6" id="KW-0812">Transmembrane</keyword>
<evidence type="ECO:0000313" key="9">
    <source>
        <dbReference type="Proteomes" id="UP000176287"/>
    </source>
</evidence>
<dbReference type="InterPro" id="IPR001626">
    <property type="entry name" value="ABC_TroCD"/>
</dbReference>
<dbReference type="Proteomes" id="UP000176287">
    <property type="component" value="Unassembled WGS sequence"/>
</dbReference>
<evidence type="ECO:0008006" key="10">
    <source>
        <dbReference type="Google" id="ProtNLM"/>
    </source>
</evidence>
<proteinExistence type="inferred from homology"/>
<comment type="subcellular location">
    <subcellularLocation>
        <location evidence="6">Cell membrane</location>
        <topology evidence="6">Multi-pass membrane protein</topology>
    </subcellularLocation>
    <subcellularLocation>
        <location evidence="1">Membrane</location>
        <topology evidence="1">Multi-pass membrane protein</topology>
    </subcellularLocation>
</comment>
<feature type="transmembrane region" description="Helical" evidence="7">
    <location>
        <begin position="205"/>
        <end position="227"/>
    </location>
</feature>
<evidence type="ECO:0000256" key="5">
    <source>
        <dbReference type="ARBA" id="ARBA00023136"/>
    </source>
</evidence>
<organism evidence="8 9">
    <name type="scientific">Candidatus Liptonbacteria bacterium RIFCSPLOWO2_01_FULL_45_15</name>
    <dbReference type="NCBI Taxonomy" id="1798649"/>
    <lineage>
        <taxon>Bacteria</taxon>
        <taxon>Candidatus Liptoniibacteriota</taxon>
    </lineage>
</organism>
<protein>
    <recommendedName>
        <fullName evidence="10">ABC transporter</fullName>
    </recommendedName>
</protein>
<dbReference type="GO" id="GO:0043190">
    <property type="term" value="C:ATP-binding cassette (ABC) transporter complex"/>
    <property type="evidence" value="ECO:0007669"/>
    <property type="project" value="InterPro"/>
</dbReference>
<comment type="caution">
    <text evidence="8">The sequence shown here is derived from an EMBL/GenBank/DDBJ whole genome shotgun (WGS) entry which is preliminary data.</text>
</comment>
<sequence length="255" mass="26934">MLNETYSIILALFAAGAAGLVGAFALMKKTILAGDVMSHVAIPGLGLAIIWQINPLIGGALTLFIGAFIISKLERKTSISSEAAIGVIFASSVALGALLLNSEEELIDALFGGFGNLYISEFVFGIAASVFIVAALWLLRNKLIIGLFSEELAVATNIRTGRLNFWFLLLFSLAILSSLRFLGALLAGALIIVPASAARQLTHSLGWFLLTSMFLSVLSMALGLIVSRAYNLELGPTVVVVAAAIFALSLFKTKN</sequence>
<dbReference type="SUPFAM" id="SSF81345">
    <property type="entry name" value="ABC transporter involved in vitamin B12 uptake, BtuC"/>
    <property type="match status" value="1"/>
</dbReference>
<dbReference type="EMBL" id="MHKZ01000014">
    <property type="protein sequence ID" value="OGZ00684.1"/>
    <property type="molecule type" value="Genomic_DNA"/>
</dbReference>
<name>A0A1G2CGZ9_9BACT</name>
<accession>A0A1G2CGZ9</accession>
<keyword evidence="6" id="KW-0813">Transport</keyword>
<evidence type="ECO:0000313" key="8">
    <source>
        <dbReference type="EMBL" id="OGZ00684.1"/>
    </source>
</evidence>